<evidence type="ECO:0000313" key="3">
    <source>
        <dbReference type="WBParaSite" id="PSAMB.scaffold451size50595.g5990.t1"/>
    </source>
</evidence>
<dbReference type="Proteomes" id="UP000887566">
    <property type="component" value="Unplaced"/>
</dbReference>
<feature type="region of interest" description="Disordered" evidence="1">
    <location>
        <begin position="29"/>
        <end position="62"/>
    </location>
</feature>
<sequence>MSEGRRLSTGPIADRSAIAVDTSRLGQFPVAPAATRRRRLTESPRSRRKHPEVGKALPPRHNDCRLVCQPPSLCPMALPQSAITLRNSDVGRSVGPSHPGLSISSTGRGHRSAGQSGR</sequence>
<feature type="region of interest" description="Disordered" evidence="1">
    <location>
        <begin position="87"/>
        <end position="118"/>
    </location>
</feature>
<evidence type="ECO:0000256" key="1">
    <source>
        <dbReference type="SAM" id="MobiDB-lite"/>
    </source>
</evidence>
<proteinExistence type="predicted"/>
<dbReference type="WBParaSite" id="PSAMB.scaffold451size50595.g5990.t1">
    <property type="protein sequence ID" value="PSAMB.scaffold451size50595.g5990.t1"/>
    <property type="gene ID" value="PSAMB.scaffold451size50595.g5990"/>
</dbReference>
<accession>A0A914WLE8</accession>
<reference evidence="3" key="1">
    <citation type="submission" date="2022-11" db="UniProtKB">
        <authorList>
            <consortium name="WormBaseParasite"/>
        </authorList>
    </citation>
    <scope>IDENTIFICATION</scope>
</reference>
<name>A0A914WLE8_9BILA</name>
<protein>
    <submittedName>
        <fullName evidence="3">Uncharacterized protein</fullName>
    </submittedName>
</protein>
<evidence type="ECO:0000313" key="2">
    <source>
        <dbReference type="Proteomes" id="UP000887566"/>
    </source>
</evidence>
<organism evidence="2 3">
    <name type="scientific">Plectus sambesii</name>
    <dbReference type="NCBI Taxonomy" id="2011161"/>
    <lineage>
        <taxon>Eukaryota</taxon>
        <taxon>Metazoa</taxon>
        <taxon>Ecdysozoa</taxon>
        <taxon>Nematoda</taxon>
        <taxon>Chromadorea</taxon>
        <taxon>Plectida</taxon>
        <taxon>Plectina</taxon>
        <taxon>Plectoidea</taxon>
        <taxon>Plectidae</taxon>
        <taxon>Plectus</taxon>
    </lineage>
</organism>
<dbReference type="AlphaFoldDB" id="A0A914WLE8"/>
<keyword evidence="2" id="KW-1185">Reference proteome</keyword>
<feature type="compositionally biased region" description="Polar residues" evidence="1">
    <location>
        <begin position="102"/>
        <end position="118"/>
    </location>
</feature>